<dbReference type="EMBL" id="CAJVPW010030118">
    <property type="protein sequence ID" value="CAG8722969.1"/>
    <property type="molecule type" value="Genomic_DNA"/>
</dbReference>
<keyword evidence="2" id="KW-1185">Reference proteome</keyword>
<accession>A0ACA9PTG8</accession>
<gene>
    <name evidence="1" type="ORF">SPELUC_LOCUS12555</name>
</gene>
<evidence type="ECO:0000313" key="1">
    <source>
        <dbReference type="EMBL" id="CAG8722969.1"/>
    </source>
</evidence>
<name>A0ACA9PTG8_9GLOM</name>
<proteinExistence type="predicted"/>
<dbReference type="Proteomes" id="UP000789366">
    <property type="component" value="Unassembled WGS sequence"/>
</dbReference>
<organism evidence="1 2">
    <name type="scientific">Cetraspora pellucida</name>
    <dbReference type="NCBI Taxonomy" id="1433469"/>
    <lineage>
        <taxon>Eukaryota</taxon>
        <taxon>Fungi</taxon>
        <taxon>Fungi incertae sedis</taxon>
        <taxon>Mucoromycota</taxon>
        <taxon>Glomeromycotina</taxon>
        <taxon>Glomeromycetes</taxon>
        <taxon>Diversisporales</taxon>
        <taxon>Gigasporaceae</taxon>
        <taxon>Cetraspora</taxon>
    </lineage>
</organism>
<comment type="caution">
    <text evidence="1">The sequence shown here is derived from an EMBL/GenBank/DDBJ whole genome shotgun (WGS) entry which is preliminary data.</text>
</comment>
<protein>
    <submittedName>
        <fullName evidence="1">205_t:CDS:1</fullName>
    </submittedName>
</protein>
<reference evidence="1" key="1">
    <citation type="submission" date="2021-06" db="EMBL/GenBank/DDBJ databases">
        <authorList>
            <person name="Kallberg Y."/>
            <person name="Tangrot J."/>
            <person name="Rosling A."/>
        </authorList>
    </citation>
    <scope>NUCLEOTIDE SEQUENCE</scope>
    <source>
        <strain evidence="1">28 12/20/2015</strain>
    </source>
</reference>
<feature type="non-terminal residue" evidence="1">
    <location>
        <position position="377"/>
    </location>
</feature>
<sequence>MGYGGIFGRLRSKETQVRDWFIQTHKNVFKFDENKSVVTASNEAIKSISNIKVHLKSYHESQQKVCKHELDVLCNKNHILDGKINAGLPWLSIFLGISCDTVKQKYKNFKTSSEYVDSIWIEAEITFSESCVKPTDKLLKDVNNALNKNTTKEKMQALRNITEKYGSFYACRLTLGKASFSEKKQISSSNGSFDAKHTELQFGLNSKVNTDLKLGNNTKNNSRSFDTYSYSRNKDIGDREDYTKWDIIGYDDIHLIFDLLNDDLRKRVLDVLGHRILSAGTVSLPVDFNDTKPLIYTLETEKTKIENIKECHIFVSSTTEIDEVFSLHVEYNDEHTPEIVVVYRIRHKKNMFIRAIKRYSLKLNWIVVGQPKKIDFD</sequence>
<evidence type="ECO:0000313" key="2">
    <source>
        <dbReference type="Proteomes" id="UP000789366"/>
    </source>
</evidence>